<dbReference type="InterPro" id="IPR050708">
    <property type="entry name" value="T6SS_VgrG/RHS"/>
</dbReference>
<dbReference type="InterPro" id="IPR006530">
    <property type="entry name" value="YD"/>
</dbReference>
<dbReference type="AlphaFoldDB" id="A0A423GFG7"/>
<organism evidence="1 2">
    <name type="scientific">Pseudomonas brassicacearum</name>
    <dbReference type="NCBI Taxonomy" id="930166"/>
    <lineage>
        <taxon>Bacteria</taxon>
        <taxon>Pseudomonadati</taxon>
        <taxon>Pseudomonadota</taxon>
        <taxon>Gammaproteobacteria</taxon>
        <taxon>Pseudomonadales</taxon>
        <taxon>Pseudomonadaceae</taxon>
        <taxon>Pseudomonas</taxon>
    </lineage>
</organism>
<protein>
    <recommendedName>
        <fullName evidence="3">Sugar-binding protein</fullName>
    </recommendedName>
</protein>
<proteinExistence type="predicted"/>
<reference evidence="1 2" key="1">
    <citation type="submission" date="2016-10" db="EMBL/GenBank/DDBJ databases">
        <title>Comparative genome analysis of multiple Pseudomonas spp. focuses on biocontrol and plant growth promoting traits.</title>
        <authorList>
            <person name="Tao X.-Y."/>
            <person name="Taylor C.G."/>
        </authorList>
    </citation>
    <scope>NUCLEOTIDE SEQUENCE [LARGE SCALE GENOMIC DNA]</scope>
    <source>
        <strain evidence="1 2">Wood3</strain>
    </source>
</reference>
<accession>A0A423GFG7</accession>
<evidence type="ECO:0000313" key="2">
    <source>
        <dbReference type="Proteomes" id="UP000284049"/>
    </source>
</evidence>
<dbReference type="PANTHER" id="PTHR32305:SF15">
    <property type="entry name" value="PROTEIN RHSA-RELATED"/>
    <property type="match status" value="1"/>
</dbReference>
<dbReference type="RefSeq" id="WP_123578388.1">
    <property type="nucleotide sequence ID" value="NZ_MOBC01000003.1"/>
</dbReference>
<sequence length="1217" mass="136020">MTTSSAVHSQAFSFMSYVQGGVDPRTGQYTVSIDLPEVKSNWLNGPAFPLSLAFNPINTLDSGFGVGWNLNLTQFTPHDGILALSTGETFKVTGSGTTPDIREKKLDTFHFENLGNERYRVLHKSGMVEHLQVGGSQNDRVALPVSITAPTGHSLTLAYVLFRGGQRLQSISDAQGELLRINRHGGDEWVEILVRPDAGPGGAALARYEVKLNASGWVTEIILPTPDKGSWRFGYGNGPIRNILCLHEVKTPVGGRETIEYADSGHPYPGGVTRPNLPRVTRHRSYPDFGQGHADDTRIETVYSYTAHNFLGAGETVSWEEGMDPLYKLSASYEYGSTASLMIGGNAVRQVERRYNRFHLLTEEKTTQDHCVMRVATQYYAEDVAFERQVPQFQMPKAVTTSWALDNDSSQYRAETALSAYDENGNQTEQVEPNGIKTVYTYYLKNGEDGCPPDRFTRNLKDTTVFPSSQGEPGAPTLRTRLRYTGHPPLINSGMDAWLAVDSETLVQVQGTQETTLQQTLFEYHELPGDAFLHGRLLNQRVMLNGTTRMQRYEYATLTSVMAGETVLETTETFIGHDDAPGFEVRKKVVSEDSLLHGQPLLTRDDNGVKIRYTYDALNRVETETVAPDEPAFEATRRYSYLLTAMDGQRAEQVVTDVKGVRTRTLVDGLNRPVHEERDDADNPLRAQEYRQTYSAKYDPLGNLIEETQYDWRGALQVALTSTYEYDGWAMQRSVTGPDGVTVHEETNPMGSAQWSGPIQTQWREGRGTDAKVSGRTVTYLNLLEKPDRIERFETDGTLISRHRYGYDGLGRTVKETDARDATTEYTYDAFDRMLTTVLPGGPTVRRGYALHSTDDLPTEISVDGIELGQQVFDGLGRMVESTTGGRTQRFTYEPGQSQPATLTTASNQLIHYVYQPQLGEEPSQRRLPGDVTAEYIRDGKNARLVSCKESGLELSREYFSTGDLKAETRVQEGNTYAMNYEYSRLGLLLNYTDVLAQTQSYTYDRTTNLLERTRLGTTSSDFTFDSLAQLSSIRTEDSSSGQSVTIRLEYDGMGREIQRTFDLDGVEQQLTQVYNEVDALTERTLRQGQVLLRKEVYEYDPRGRLVLYTCEGSEPPVDPYGKIILSQVFGFDAIDNLTRVITTSPEGINTARYTYDTQNPAGDPAQLRKVTNTGVPGYPPEILLEYDADGHMIQDEEGRHLEYDALGRLTQISVAG</sequence>
<dbReference type="InterPro" id="IPR031325">
    <property type="entry name" value="RHS_repeat"/>
</dbReference>
<dbReference type="Gene3D" id="2.180.10.10">
    <property type="entry name" value="RHS repeat-associated core"/>
    <property type="match status" value="2"/>
</dbReference>
<gene>
    <name evidence="1" type="ORF">BK652_04945</name>
</gene>
<dbReference type="EMBL" id="MOBC01000003">
    <property type="protein sequence ID" value="ROM85926.1"/>
    <property type="molecule type" value="Genomic_DNA"/>
</dbReference>
<dbReference type="NCBIfam" id="TIGR01643">
    <property type="entry name" value="YD_repeat_2x"/>
    <property type="match status" value="1"/>
</dbReference>
<dbReference type="Proteomes" id="UP000284049">
    <property type="component" value="Unassembled WGS sequence"/>
</dbReference>
<evidence type="ECO:0008006" key="3">
    <source>
        <dbReference type="Google" id="ProtNLM"/>
    </source>
</evidence>
<dbReference type="Pfam" id="PF05593">
    <property type="entry name" value="RHS_repeat"/>
    <property type="match status" value="1"/>
</dbReference>
<comment type="caution">
    <text evidence="1">The sequence shown here is derived from an EMBL/GenBank/DDBJ whole genome shotgun (WGS) entry which is preliminary data.</text>
</comment>
<dbReference type="PANTHER" id="PTHR32305">
    <property type="match status" value="1"/>
</dbReference>
<evidence type="ECO:0000313" key="1">
    <source>
        <dbReference type="EMBL" id="ROM85926.1"/>
    </source>
</evidence>
<name>A0A423GFG7_9PSED</name>